<dbReference type="EMBL" id="JABBWD010000015">
    <property type="protein sequence ID" value="KAG1778630.1"/>
    <property type="molecule type" value="Genomic_DNA"/>
</dbReference>
<reference evidence="2" key="1">
    <citation type="journal article" date="2020" name="New Phytol.">
        <title>Comparative genomics reveals dynamic genome evolution in host specialist ectomycorrhizal fungi.</title>
        <authorList>
            <person name="Lofgren L.A."/>
            <person name="Nguyen N.H."/>
            <person name="Vilgalys R."/>
            <person name="Ruytinx J."/>
            <person name="Liao H.L."/>
            <person name="Branco S."/>
            <person name="Kuo A."/>
            <person name="LaButti K."/>
            <person name="Lipzen A."/>
            <person name="Andreopoulos W."/>
            <person name="Pangilinan J."/>
            <person name="Riley R."/>
            <person name="Hundley H."/>
            <person name="Na H."/>
            <person name="Barry K."/>
            <person name="Grigoriev I.V."/>
            <person name="Stajich J.E."/>
            <person name="Kennedy P.G."/>
        </authorList>
    </citation>
    <scope>NUCLEOTIDE SEQUENCE</scope>
    <source>
        <strain evidence="2">DOB743</strain>
    </source>
</reference>
<gene>
    <name evidence="2" type="ORF">EV702DRAFT_1044491</name>
</gene>
<dbReference type="AlphaFoldDB" id="A0A9P6ZXJ7"/>
<dbReference type="Proteomes" id="UP000714275">
    <property type="component" value="Unassembled WGS sequence"/>
</dbReference>
<evidence type="ECO:0000313" key="3">
    <source>
        <dbReference type="Proteomes" id="UP000714275"/>
    </source>
</evidence>
<organism evidence="2 3">
    <name type="scientific">Suillus placidus</name>
    <dbReference type="NCBI Taxonomy" id="48579"/>
    <lineage>
        <taxon>Eukaryota</taxon>
        <taxon>Fungi</taxon>
        <taxon>Dikarya</taxon>
        <taxon>Basidiomycota</taxon>
        <taxon>Agaricomycotina</taxon>
        <taxon>Agaricomycetes</taxon>
        <taxon>Agaricomycetidae</taxon>
        <taxon>Boletales</taxon>
        <taxon>Suillineae</taxon>
        <taxon>Suillaceae</taxon>
        <taxon>Suillus</taxon>
    </lineage>
</organism>
<proteinExistence type="predicted"/>
<keyword evidence="1" id="KW-0175">Coiled coil</keyword>
<feature type="coiled-coil region" evidence="1">
    <location>
        <begin position="54"/>
        <end position="81"/>
    </location>
</feature>
<accession>A0A9P6ZXJ7</accession>
<evidence type="ECO:0000256" key="1">
    <source>
        <dbReference type="SAM" id="Coils"/>
    </source>
</evidence>
<evidence type="ECO:0000313" key="2">
    <source>
        <dbReference type="EMBL" id="KAG1778630.1"/>
    </source>
</evidence>
<name>A0A9P6ZXJ7_9AGAM</name>
<sequence>MSPNSIKCCASLDLTPIKAGKRIWSHSPTSASSTLNSDDDIYYSSKYSPPPAIFRRLGKKVEELEHYIDQLEASARDTRLKHAEELQMCQEPIDELQSTVDFQTTMLDHMGKEVERLEADNDCLRMENLEVIEHHILEHLSLT</sequence>
<comment type="caution">
    <text evidence="2">The sequence shown here is derived from an EMBL/GenBank/DDBJ whole genome shotgun (WGS) entry which is preliminary data.</text>
</comment>
<keyword evidence="3" id="KW-1185">Reference proteome</keyword>
<protein>
    <submittedName>
        <fullName evidence="2">Uncharacterized protein</fullName>
    </submittedName>
</protein>
<dbReference type="OrthoDB" id="2692016at2759"/>